<dbReference type="PANTHER" id="PTHR11941:SF54">
    <property type="entry name" value="ENOYL-COA HYDRATASE, MITOCHONDRIAL"/>
    <property type="match status" value="1"/>
</dbReference>
<comment type="similarity">
    <text evidence="1 3">Belongs to the enoyl-CoA hydratase/isomerase family.</text>
</comment>
<reference evidence="5" key="1">
    <citation type="journal article" date="2019" name="Int. J. Syst. Evol. Microbiol.">
        <title>The Global Catalogue of Microorganisms (GCM) 10K type strain sequencing project: providing services to taxonomists for standard genome sequencing and annotation.</title>
        <authorList>
            <consortium name="The Broad Institute Genomics Platform"/>
            <consortium name="The Broad Institute Genome Sequencing Center for Infectious Disease"/>
            <person name="Wu L."/>
            <person name="Ma J."/>
        </authorList>
    </citation>
    <scope>NUCLEOTIDE SEQUENCE [LARGE SCALE GENOMIC DNA]</scope>
    <source>
        <strain evidence="5">CCUG 61696</strain>
    </source>
</reference>
<evidence type="ECO:0000313" key="5">
    <source>
        <dbReference type="Proteomes" id="UP001597171"/>
    </source>
</evidence>
<comment type="caution">
    <text evidence="4">The sequence shown here is derived from an EMBL/GenBank/DDBJ whole genome shotgun (WGS) entry which is preliminary data.</text>
</comment>
<accession>A0ABW3Z5P7</accession>
<protein>
    <submittedName>
        <fullName evidence="4">Enoyl-CoA hydratase/isomerase family protein</fullName>
    </submittedName>
</protein>
<gene>
    <name evidence="4" type="ORF">ACFQ4O_04630</name>
</gene>
<name>A0ABW3Z5P7_9HYPH</name>
<dbReference type="CDD" id="cd06558">
    <property type="entry name" value="crotonase-like"/>
    <property type="match status" value="1"/>
</dbReference>
<keyword evidence="2" id="KW-0456">Lyase</keyword>
<sequence>MDAPAPDAAGMTLSQDGPVATVILDRPAKKNALNEAAWRAFPTVAAEIAGRPEVRAVVLRGAGGVFSAGADIAEFVALAASDEARRRAYADAVRDGEAAVAGIAVPTVAAIEGACVGGGCQIALACDLRIAAVGTRFGITPAKLGIVYPVDSTRRLVEAVGPARAKELLFTARLIDAEEALAIGLVHRVTQAAELDAAVAETVAALLRGSAYSLFAAKRMIDALSTPAPDLAELDALWRGGFAGEDLKEGAQAFLDKRAPRFTWRPEAAQAKRR</sequence>
<dbReference type="Pfam" id="PF00378">
    <property type="entry name" value="ECH_1"/>
    <property type="match status" value="1"/>
</dbReference>
<dbReference type="Proteomes" id="UP001597171">
    <property type="component" value="Unassembled WGS sequence"/>
</dbReference>
<evidence type="ECO:0000256" key="3">
    <source>
        <dbReference type="RuleBase" id="RU003707"/>
    </source>
</evidence>
<dbReference type="PANTHER" id="PTHR11941">
    <property type="entry name" value="ENOYL-COA HYDRATASE-RELATED"/>
    <property type="match status" value="1"/>
</dbReference>
<dbReference type="Gene3D" id="1.10.12.10">
    <property type="entry name" value="Lyase 2-enoyl-coa Hydratase, Chain A, domain 2"/>
    <property type="match status" value="1"/>
</dbReference>
<organism evidence="4 5">
    <name type="scientific">Methylopila musalis</name>
    <dbReference type="NCBI Taxonomy" id="1134781"/>
    <lineage>
        <taxon>Bacteria</taxon>
        <taxon>Pseudomonadati</taxon>
        <taxon>Pseudomonadota</taxon>
        <taxon>Alphaproteobacteria</taxon>
        <taxon>Hyphomicrobiales</taxon>
        <taxon>Methylopilaceae</taxon>
        <taxon>Methylopila</taxon>
    </lineage>
</organism>
<evidence type="ECO:0000313" key="4">
    <source>
        <dbReference type="EMBL" id="MFD1331277.1"/>
    </source>
</evidence>
<dbReference type="PROSITE" id="PS00166">
    <property type="entry name" value="ENOYL_COA_HYDRATASE"/>
    <property type="match status" value="1"/>
</dbReference>
<dbReference type="InterPro" id="IPR018376">
    <property type="entry name" value="Enoyl-CoA_hyd/isom_CS"/>
</dbReference>
<keyword evidence="5" id="KW-1185">Reference proteome</keyword>
<dbReference type="SUPFAM" id="SSF52096">
    <property type="entry name" value="ClpP/crotonase"/>
    <property type="match status" value="1"/>
</dbReference>
<dbReference type="InterPro" id="IPR001753">
    <property type="entry name" value="Enoyl-CoA_hydra/iso"/>
</dbReference>
<evidence type="ECO:0000256" key="1">
    <source>
        <dbReference type="ARBA" id="ARBA00005254"/>
    </source>
</evidence>
<evidence type="ECO:0000256" key="2">
    <source>
        <dbReference type="ARBA" id="ARBA00023239"/>
    </source>
</evidence>
<dbReference type="InterPro" id="IPR014748">
    <property type="entry name" value="Enoyl-CoA_hydra_C"/>
</dbReference>
<dbReference type="Gene3D" id="3.90.226.10">
    <property type="entry name" value="2-enoyl-CoA Hydratase, Chain A, domain 1"/>
    <property type="match status" value="1"/>
</dbReference>
<dbReference type="EMBL" id="JBHTMX010000020">
    <property type="protein sequence ID" value="MFD1331277.1"/>
    <property type="molecule type" value="Genomic_DNA"/>
</dbReference>
<proteinExistence type="inferred from homology"/>
<dbReference type="RefSeq" id="WP_378774481.1">
    <property type="nucleotide sequence ID" value="NZ_JBHTMX010000020.1"/>
</dbReference>
<dbReference type="InterPro" id="IPR029045">
    <property type="entry name" value="ClpP/crotonase-like_dom_sf"/>
</dbReference>